<feature type="transmembrane region" description="Helical" evidence="2">
    <location>
        <begin position="382"/>
        <end position="402"/>
    </location>
</feature>
<feature type="transmembrane region" description="Helical" evidence="2">
    <location>
        <begin position="95"/>
        <end position="116"/>
    </location>
</feature>
<protein>
    <submittedName>
        <fullName evidence="4">TRAP transporter fused permease subunit</fullName>
    </submittedName>
</protein>
<feature type="transmembrane region" description="Helical" evidence="2">
    <location>
        <begin position="265"/>
        <end position="285"/>
    </location>
</feature>
<reference evidence="4" key="1">
    <citation type="submission" date="2023-02" db="EMBL/GenBank/DDBJ databases">
        <title>Description of Roseinatronobacter alkalisoli sp. nov., an alkaliphilic bacerium isolated from soda soil.</title>
        <authorList>
            <person name="Wei W."/>
        </authorList>
    </citation>
    <scope>NUCLEOTIDE SEQUENCE</scope>
    <source>
        <strain evidence="4">HJB301</strain>
    </source>
</reference>
<feature type="transmembrane region" description="Helical" evidence="2">
    <location>
        <begin position="20"/>
        <end position="39"/>
    </location>
</feature>
<feature type="transmembrane region" description="Helical" evidence="2">
    <location>
        <begin position="528"/>
        <end position="551"/>
    </location>
</feature>
<keyword evidence="1" id="KW-1003">Cell membrane</keyword>
<feature type="transmembrane region" description="Helical" evidence="2">
    <location>
        <begin position="596"/>
        <end position="616"/>
    </location>
</feature>
<feature type="transmembrane region" description="Helical" evidence="2">
    <location>
        <begin position="756"/>
        <end position="775"/>
    </location>
</feature>
<feature type="transmembrane region" description="Helical" evidence="2">
    <location>
        <begin position="167"/>
        <end position="187"/>
    </location>
</feature>
<keyword evidence="5" id="KW-1185">Reference proteome</keyword>
<dbReference type="RefSeq" id="WP_274352838.1">
    <property type="nucleotide sequence ID" value="NZ_JAQZSM010000013.1"/>
</dbReference>
<feature type="transmembrane region" description="Helical" evidence="2">
    <location>
        <begin position="571"/>
        <end position="589"/>
    </location>
</feature>
<keyword evidence="1" id="KW-0997">Cell inner membrane</keyword>
<feature type="transmembrane region" description="Helical" evidence="2">
    <location>
        <begin position="64"/>
        <end position="83"/>
    </location>
</feature>
<keyword evidence="2" id="KW-0472">Membrane</keyword>
<feature type="transmembrane region" description="Helical" evidence="2">
    <location>
        <begin position="194"/>
        <end position="215"/>
    </location>
</feature>
<dbReference type="InterPro" id="IPR011853">
    <property type="entry name" value="TRAP_DctM-Dct_fused"/>
</dbReference>
<dbReference type="Proteomes" id="UP001431784">
    <property type="component" value="Unassembled WGS sequence"/>
</dbReference>
<dbReference type="PANTHER" id="PTHR43849">
    <property type="entry name" value="BLL3936 PROTEIN"/>
    <property type="match status" value="1"/>
</dbReference>
<feature type="domain" description="TRAP C4-dicarboxylate transport system permease DctM subunit" evidence="3">
    <location>
        <begin position="265"/>
        <end position="442"/>
    </location>
</feature>
<name>A0ABT5TAL6_9RHOB</name>
<organism evidence="4 5">
    <name type="scientific">Roseinatronobacter alkalisoli</name>
    <dbReference type="NCBI Taxonomy" id="3028235"/>
    <lineage>
        <taxon>Bacteria</taxon>
        <taxon>Pseudomonadati</taxon>
        <taxon>Pseudomonadota</taxon>
        <taxon>Alphaproteobacteria</taxon>
        <taxon>Rhodobacterales</taxon>
        <taxon>Paracoccaceae</taxon>
        <taxon>Roseinatronobacter</taxon>
    </lineage>
</organism>
<dbReference type="NCBIfam" id="TIGR02123">
    <property type="entry name" value="TRAP_fused"/>
    <property type="match status" value="1"/>
</dbReference>
<sequence length="793" mass="84664">MANSSQNAAAQERPLLARACYLLAFAFIVIGLFNAMPGIPGLDQAIRSVTGLPWISIRRFPYEYFYPIAFVVMMLIVALNQACKRQAAEGSRGNTLHYAFDALLVVVTIIISLSYLSEISAVCVIDQITGDRARMIARSLEIERENALLLGLPAPSTVDNPRCLNTLGPWLVPVVGFAIAVFLAYTVKVWGLPLVLVAILVVAWSFLTIAIWYFYGDTGINKYLVTRLGSEPRTLADGYSRVQGILTNNASGLLGRFMSIILNDIFPYLILGALFGISAGGQSLLKLAMRVTRNLRGGPAHAAVVSSALFGTISGGPIVNVLSTGRLTIPMMLQRGFSRVFAGGVEAAASSGGTIMPPVMGVAAFVLASMAAVPYADVIKAAVIPALAFFICLFLTVVFQARKQGIQAVGGFSEDMRMTRQDKLNLVMIFAPISLITVLLLTSKESIGCGWLGTLFGVEQAMSNTGCIGRNLPWGFQLIQNAAGDVGGAGWWAVMLLMGLLFLDPTVRKTPRKLVDALAEAGTLIATLYLMFLVVTIIDFCLKLTGMPFYLSVDVLQWLNSMNLGEAGAGVFQFVALIATMLLAILLGMGMPAAPAFINVSLLMGPVLVGLGLSTFTANMFIFYFAAASAITPPVALAAYAAASITKADPIMTSFAALRAGVMMFVVPFIFAFYPELLLIPQAVIDPSASGATIFLPGHDGQIHWPHLIALMARLLVALYLLASALARYDLARLAPWQVVLRIVIAIGIFMYDPLIYSVATVLGLVVIGAHVLVARRKKVAETLSAGGASDPA</sequence>
<feature type="transmembrane region" description="Helical" evidence="2">
    <location>
        <begin position="655"/>
        <end position="674"/>
    </location>
</feature>
<feature type="domain" description="TRAP C4-dicarboxylate transport system permease DctM subunit" evidence="3">
    <location>
        <begin position="492"/>
        <end position="680"/>
    </location>
</feature>
<feature type="transmembrane region" description="Helical" evidence="2">
    <location>
        <begin position="703"/>
        <end position="722"/>
    </location>
</feature>
<evidence type="ECO:0000256" key="2">
    <source>
        <dbReference type="SAM" id="Phobius"/>
    </source>
</evidence>
<keyword evidence="2" id="KW-1133">Transmembrane helix</keyword>
<comment type="subcellular location">
    <subcellularLocation>
        <location evidence="1">Cell inner membrane</location>
        <topology evidence="1">Multi-pass membrane protein</topology>
    </subcellularLocation>
</comment>
<dbReference type="Pfam" id="PF06808">
    <property type="entry name" value="DctM"/>
    <property type="match status" value="2"/>
</dbReference>
<feature type="transmembrane region" description="Helical" evidence="2">
    <location>
        <begin position="423"/>
        <end position="442"/>
    </location>
</feature>
<proteinExistence type="predicted"/>
<evidence type="ECO:0000313" key="5">
    <source>
        <dbReference type="Proteomes" id="UP001431784"/>
    </source>
</evidence>
<comment type="caution">
    <text evidence="4">The sequence shown here is derived from an EMBL/GenBank/DDBJ whole genome shotgun (WGS) entry which is preliminary data.</text>
</comment>
<evidence type="ECO:0000313" key="4">
    <source>
        <dbReference type="EMBL" id="MDD7972161.1"/>
    </source>
</evidence>
<dbReference type="EMBL" id="JAQZSM010000013">
    <property type="protein sequence ID" value="MDD7972161.1"/>
    <property type="molecule type" value="Genomic_DNA"/>
</dbReference>
<evidence type="ECO:0000256" key="1">
    <source>
        <dbReference type="RuleBase" id="RU369079"/>
    </source>
</evidence>
<feature type="transmembrane region" description="Helical" evidence="2">
    <location>
        <begin position="489"/>
        <end position="507"/>
    </location>
</feature>
<feature type="transmembrane region" description="Helical" evidence="2">
    <location>
        <begin position="734"/>
        <end position="750"/>
    </location>
</feature>
<keyword evidence="2" id="KW-0812">Transmembrane</keyword>
<comment type="function">
    <text evidence="1">Part of the tripartite ATP-independent periplasmic (TRAP) transport system.</text>
</comment>
<feature type="transmembrane region" description="Helical" evidence="2">
    <location>
        <begin position="622"/>
        <end position="643"/>
    </location>
</feature>
<dbReference type="PANTHER" id="PTHR43849:SF2">
    <property type="entry name" value="BLL3936 PROTEIN"/>
    <property type="match status" value="1"/>
</dbReference>
<evidence type="ECO:0000259" key="3">
    <source>
        <dbReference type="Pfam" id="PF06808"/>
    </source>
</evidence>
<gene>
    <name evidence="4" type="ORF">PUT78_13725</name>
</gene>
<dbReference type="InterPro" id="IPR010656">
    <property type="entry name" value="DctM"/>
</dbReference>
<accession>A0ABT5TAL6</accession>
<keyword evidence="1" id="KW-0813">Transport</keyword>